<protein>
    <submittedName>
        <fullName evidence="4">CAAX amino terminal protease self- immunity</fullName>
    </submittedName>
</protein>
<sequence>MSISARTVAPAHRSLIRTPPAPEPQATVQAPGRGHRLPGWARVLLAVVATALSAFSVILPTLIPGVLDKVQGPEATATTALIVIMIIWAPALPCYLLTSFLLTRYVDRRPPAVLGLRLSARSMAGLLGATALAAAVVLLVRVVVHMAGGGQPVDANPGGAPLALVIAYGLARAFLLQGIGEEVLWRGYVLQSLSARPKRALWVSVLVFTAMHLISQGGQDGALDRVLYLIPTFGFALLAGCLALWTRSVWPAIGIHGGFHTGHVVATVTGVNSLSIPQEVAVGLIMTALALVVATRITPQRWAEIAQRGPYAPAQ</sequence>
<evidence type="ECO:0000313" key="5">
    <source>
        <dbReference type="Proteomes" id="UP000276899"/>
    </source>
</evidence>
<dbReference type="GO" id="GO:0080120">
    <property type="term" value="P:CAAX-box protein maturation"/>
    <property type="evidence" value="ECO:0007669"/>
    <property type="project" value="UniProtKB-ARBA"/>
</dbReference>
<dbReference type="STRING" id="1278298.GCA_000428685_01851"/>
<dbReference type="PANTHER" id="PTHR39430">
    <property type="entry name" value="MEMBRANE-ASSOCIATED PROTEASE-RELATED"/>
    <property type="match status" value="1"/>
</dbReference>
<evidence type="ECO:0000259" key="3">
    <source>
        <dbReference type="Pfam" id="PF02517"/>
    </source>
</evidence>
<dbReference type="EMBL" id="LR134363">
    <property type="protein sequence ID" value="VEG74286.1"/>
    <property type="molecule type" value="Genomic_DNA"/>
</dbReference>
<feature type="transmembrane region" description="Helical" evidence="2">
    <location>
        <begin position="200"/>
        <end position="219"/>
    </location>
</feature>
<gene>
    <name evidence="4" type="ORF">NCTC11923_00919</name>
</gene>
<dbReference type="PANTHER" id="PTHR39430:SF1">
    <property type="entry name" value="PROTEASE"/>
    <property type="match status" value="1"/>
</dbReference>
<dbReference type="GO" id="GO:0004175">
    <property type="term" value="F:endopeptidase activity"/>
    <property type="evidence" value="ECO:0007669"/>
    <property type="project" value="UniProtKB-ARBA"/>
</dbReference>
<feature type="transmembrane region" description="Helical" evidence="2">
    <location>
        <begin position="123"/>
        <end position="147"/>
    </location>
</feature>
<dbReference type="Proteomes" id="UP000276899">
    <property type="component" value="Chromosome"/>
</dbReference>
<feature type="transmembrane region" description="Helical" evidence="2">
    <location>
        <begin position="225"/>
        <end position="245"/>
    </location>
</feature>
<keyword evidence="2" id="KW-0472">Membrane</keyword>
<keyword evidence="4" id="KW-0378">Hydrolase</keyword>
<dbReference type="KEGG" id="asla:NCTC11923_00919"/>
<keyword evidence="5" id="KW-1185">Reference proteome</keyword>
<reference evidence="4 5" key="1">
    <citation type="submission" date="2018-12" db="EMBL/GenBank/DDBJ databases">
        <authorList>
            <consortium name="Pathogen Informatics"/>
        </authorList>
    </citation>
    <scope>NUCLEOTIDE SEQUENCE [LARGE SCALE GENOMIC DNA]</scope>
    <source>
        <strain evidence="4 5">NCTC11923</strain>
    </source>
</reference>
<name>A0A3S4SSX2_9ACTO</name>
<keyword evidence="2" id="KW-1133">Transmembrane helix</keyword>
<keyword evidence="2" id="KW-0812">Transmembrane</keyword>
<dbReference type="RefSeq" id="WP_051281472.1">
    <property type="nucleotide sequence ID" value="NZ_CBCRWE010000111.1"/>
</dbReference>
<evidence type="ECO:0000256" key="2">
    <source>
        <dbReference type="SAM" id="Phobius"/>
    </source>
</evidence>
<dbReference type="GO" id="GO:0006508">
    <property type="term" value="P:proteolysis"/>
    <property type="evidence" value="ECO:0007669"/>
    <property type="project" value="UniProtKB-KW"/>
</dbReference>
<feature type="transmembrane region" description="Helical" evidence="2">
    <location>
        <begin position="79"/>
        <end position="102"/>
    </location>
</feature>
<dbReference type="InterPro" id="IPR003675">
    <property type="entry name" value="Rce1/LyrA-like_dom"/>
</dbReference>
<dbReference type="AlphaFoldDB" id="A0A3S4SSX2"/>
<evidence type="ECO:0000313" key="4">
    <source>
        <dbReference type="EMBL" id="VEG74286.1"/>
    </source>
</evidence>
<feature type="region of interest" description="Disordered" evidence="1">
    <location>
        <begin position="1"/>
        <end position="32"/>
    </location>
</feature>
<proteinExistence type="predicted"/>
<accession>A0A3S4SSX2</accession>
<feature type="transmembrane region" description="Helical" evidence="2">
    <location>
        <begin position="43"/>
        <end position="67"/>
    </location>
</feature>
<dbReference type="Pfam" id="PF02517">
    <property type="entry name" value="Rce1-like"/>
    <property type="match status" value="1"/>
</dbReference>
<feature type="transmembrane region" description="Helical" evidence="2">
    <location>
        <begin position="159"/>
        <end position="179"/>
    </location>
</feature>
<keyword evidence="4" id="KW-0645">Protease</keyword>
<organism evidence="4 5">
    <name type="scientific">Actinomyces slackii</name>
    <dbReference type="NCBI Taxonomy" id="52774"/>
    <lineage>
        <taxon>Bacteria</taxon>
        <taxon>Bacillati</taxon>
        <taxon>Actinomycetota</taxon>
        <taxon>Actinomycetes</taxon>
        <taxon>Actinomycetales</taxon>
        <taxon>Actinomycetaceae</taxon>
        <taxon>Actinomyces</taxon>
    </lineage>
</organism>
<evidence type="ECO:0000256" key="1">
    <source>
        <dbReference type="SAM" id="MobiDB-lite"/>
    </source>
</evidence>
<feature type="domain" description="CAAX prenyl protease 2/Lysostaphin resistance protein A-like" evidence="3">
    <location>
        <begin position="168"/>
        <end position="259"/>
    </location>
</feature>